<accession>A0A438F1C3</accession>
<dbReference type="InterPro" id="IPR005135">
    <property type="entry name" value="Endo/exonuclease/phosphatase"/>
</dbReference>
<dbReference type="Gene3D" id="3.60.10.10">
    <property type="entry name" value="Endonuclease/exonuclease/phosphatase"/>
    <property type="match status" value="1"/>
</dbReference>
<protein>
    <submittedName>
        <fullName evidence="4">Transposon TX1 uncharacterized 149 kDa protein</fullName>
    </submittedName>
</protein>
<evidence type="ECO:0000256" key="1">
    <source>
        <dbReference type="SAM" id="MobiDB-lite"/>
    </source>
</evidence>
<reference evidence="4 5" key="1">
    <citation type="journal article" date="2018" name="PLoS Genet.">
        <title>Population sequencing reveals clonal diversity and ancestral inbreeding in the grapevine cultivar Chardonnay.</title>
        <authorList>
            <person name="Roach M.J."/>
            <person name="Johnson D.L."/>
            <person name="Bohlmann J."/>
            <person name="van Vuuren H.J."/>
            <person name="Jones S.J."/>
            <person name="Pretorius I.S."/>
            <person name="Schmidt S.A."/>
            <person name="Borneman A.R."/>
        </authorList>
    </citation>
    <scope>NUCLEOTIDE SEQUENCE [LARGE SCALE GENOMIC DNA]</scope>
    <source>
        <strain evidence="5">cv. Chardonnay</strain>
        <tissue evidence="4">Leaf</tissue>
    </source>
</reference>
<proteinExistence type="predicted"/>
<dbReference type="GO" id="GO:0004519">
    <property type="term" value="F:endonuclease activity"/>
    <property type="evidence" value="ECO:0007669"/>
    <property type="project" value="InterPro"/>
</dbReference>
<dbReference type="Pfam" id="PF03372">
    <property type="entry name" value="Exo_endo_phos"/>
    <property type="match status" value="1"/>
</dbReference>
<comment type="caution">
    <text evidence="4">The sequence shown here is derived from an EMBL/GenBank/DDBJ whole genome shotgun (WGS) entry which is preliminary data.</text>
</comment>
<organism evidence="4 5">
    <name type="scientific">Vitis vinifera</name>
    <name type="common">Grape</name>
    <dbReference type="NCBI Taxonomy" id="29760"/>
    <lineage>
        <taxon>Eukaryota</taxon>
        <taxon>Viridiplantae</taxon>
        <taxon>Streptophyta</taxon>
        <taxon>Embryophyta</taxon>
        <taxon>Tracheophyta</taxon>
        <taxon>Spermatophyta</taxon>
        <taxon>Magnoliopsida</taxon>
        <taxon>eudicotyledons</taxon>
        <taxon>Gunneridae</taxon>
        <taxon>Pentapetalae</taxon>
        <taxon>rosids</taxon>
        <taxon>Vitales</taxon>
        <taxon>Vitaceae</taxon>
        <taxon>Viteae</taxon>
        <taxon>Vitis</taxon>
    </lineage>
</organism>
<feature type="domain" description="Reverse transcriptase" evidence="2">
    <location>
        <begin position="949"/>
        <end position="1034"/>
    </location>
</feature>
<dbReference type="InterPro" id="IPR000477">
    <property type="entry name" value="RT_dom"/>
</dbReference>
<gene>
    <name evidence="4" type="primary">YTX2_174</name>
    <name evidence="4" type="ORF">CK203_101391</name>
</gene>
<sequence>MESKWFDVEVMEQKGKVQATIVERKGGVSSWIRLGPKSIGCFIDGLDSCIKIAGSGIWERKWKESGRSYFMVRDQNKEGGGLFMRIGVLDLENKRFCIFIPKGRGDKSGWVLMVEMLCRLGCYVREESFQKNGTLLLSSSMGKTYAEVAKQPKERETAVVRVELCKRELSRNLEKLAHCLVGSWNPRSGKGDNLRGWGTHLVKFWSLKGNLGIAKLERGKILLEFEGEKRSEAWVRIVGLPVSLWERDILRRIGDACGGFLAIDSQTETLEDLQWARILVKLNDEKPPNVVEVWAEDVCYEITLWWEIKPVLRTAKERKGKNQDVSEGEVRGEAIARAAGRVRGKDGGPSLEVLLRADDGTRGQSSGSGQVEDPGSGSDLVGPHKSFGTTSQWASGPSDVFGPYPPTASPREFRPSYLGLPHDHGRVSNKLLGGSMLGVRGPASSFLWVVDGLWRPSAETQSLEENSKTNDALMEEALRESPDRRMIGRKSSALETVTRWELLEDNNGAMGASGKELCLASESFPEVRGWREASWEESELARFSQFLGFSTVGLEKDILEFMVKIRKRREKVHSKSLLEKSKFERELKRLECSINYEEGRKQKEANDSSKRKVIKAMIRSQRADLFCIQETKIQTMTEGVVRSLGSGRFLDWGAMGAQGSAGGILVCWDKRSLDLLEMEMGNFSISCRLKNVEDGMVWIFTGVYGPCNRKEREALWEELGAIRGLWDEPWCLGGDFNVTLSQRDRSRQGSLNGAMRRFAQVVDDLVLIDLPLQGVCFLGAGGVVQCRLPRPTSDHFPILLKGGEMSRDPLRSGLKTCGSRLMGLRISFGIGGREGLEVNKSSALQQIEFWDRVECDRGLSEREMDLKNEAKENFKKWALWKKSIGDKCLGSCGLEKGIRIQGPGPDGFTVAFWEACWDFVKEEVVELFKEFYDQKSFAKILNSTFLVIIPKKGGAEDLGEFRPISLLGGLYKLLAKVLANRLKQVLDKVVSADQNAFVRGRQILDASLIANEVVDYWQKRKEKGLVCKLDIKKA</sequence>
<dbReference type="AlphaFoldDB" id="A0A438F1C3"/>
<feature type="region of interest" description="Disordered" evidence="1">
    <location>
        <begin position="357"/>
        <end position="416"/>
    </location>
</feature>
<evidence type="ECO:0000313" key="5">
    <source>
        <dbReference type="Proteomes" id="UP000288805"/>
    </source>
</evidence>
<dbReference type="InterPro" id="IPR036691">
    <property type="entry name" value="Endo/exonu/phosph_ase_sf"/>
</dbReference>
<dbReference type="InterPro" id="IPR020847">
    <property type="entry name" value="AP_endonuclease_F1_BS"/>
</dbReference>
<dbReference type="GO" id="GO:0003677">
    <property type="term" value="F:DNA binding"/>
    <property type="evidence" value="ECO:0007669"/>
    <property type="project" value="InterPro"/>
</dbReference>
<dbReference type="PANTHER" id="PTHR19446">
    <property type="entry name" value="REVERSE TRANSCRIPTASES"/>
    <property type="match status" value="1"/>
</dbReference>
<evidence type="ECO:0000259" key="3">
    <source>
        <dbReference type="Pfam" id="PF03372"/>
    </source>
</evidence>
<name>A0A438F1C3_VITVI</name>
<dbReference type="Pfam" id="PF00078">
    <property type="entry name" value="RVT_1"/>
    <property type="match status" value="1"/>
</dbReference>
<evidence type="ECO:0000259" key="2">
    <source>
        <dbReference type="Pfam" id="PF00078"/>
    </source>
</evidence>
<dbReference type="GO" id="GO:0006281">
    <property type="term" value="P:DNA repair"/>
    <property type="evidence" value="ECO:0007669"/>
    <property type="project" value="InterPro"/>
</dbReference>
<evidence type="ECO:0000313" key="4">
    <source>
        <dbReference type="EMBL" id="RVW53777.1"/>
    </source>
</evidence>
<dbReference type="PROSITE" id="PS00726">
    <property type="entry name" value="AP_NUCLEASE_F1_1"/>
    <property type="match status" value="1"/>
</dbReference>
<dbReference type="Proteomes" id="UP000288805">
    <property type="component" value="Unassembled WGS sequence"/>
</dbReference>
<feature type="domain" description="Endonuclease/exonuclease/phosphatase" evidence="3">
    <location>
        <begin position="606"/>
        <end position="755"/>
    </location>
</feature>
<dbReference type="SUPFAM" id="SSF56219">
    <property type="entry name" value="DNase I-like"/>
    <property type="match status" value="1"/>
</dbReference>
<dbReference type="EMBL" id="QGNW01001140">
    <property type="protein sequence ID" value="RVW53777.1"/>
    <property type="molecule type" value="Genomic_DNA"/>
</dbReference>